<comment type="caution">
    <text evidence="4">The sequence shown here is derived from an EMBL/GenBank/DDBJ whole genome shotgun (WGS) entry which is preliminary data.</text>
</comment>
<organism evidence="4 5">
    <name type="scientific">Penaeus vannamei</name>
    <name type="common">Whiteleg shrimp</name>
    <name type="synonym">Litopenaeus vannamei</name>
    <dbReference type="NCBI Taxonomy" id="6689"/>
    <lineage>
        <taxon>Eukaryota</taxon>
        <taxon>Metazoa</taxon>
        <taxon>Ecdysozoa</taxon>
        <taxon>Arthropoda</taxon>
        <taxon>Crustacea</taxon>
        <taxon>Multicrustacea</taxon>
        <taxon>Malacostraca</taxon>
        <taxon>Eumalacostraca</taxon>
        <taxon>Eucarida</taxon>
        <taxon>Decapoda</taxon>
        <taxon>Dendrobranchiata</taxon>
        <taxon>Penaeoidea</taxon>
        <taxon>Penaeidae</taxon>
        <taxon>Penaeus</taxon>
    </lineage>
</organism>
<reference evidence="4 5" key="2">
    <citation type="submission" date="2019-01" db="EMBL/GenBank/DDBJ databases">
        <title>The decoding of complex shrimp genome reveals the adaptation for benthos swimmer, frequently molting mechanism and breeding impact on genome.</title>
        <authorList>
            <person name="Sun Y."/>
            <person name="Gao Y."/>
            <person name="Yu Y."/>
        </authorList>
    </citation>
    <scope>NUCLEOTIDE SEQUENCE [LARGE SCALE GENOMIC DNA]</scope>
    <source>
        <tissue evidence="4">Muscle</tissue>
    </source>
</reference>
<feature type="compositionally biased region" description="Basic and acidic residues" evidence="2">
    <location>
        <begin position="350"/>
        <end position="362"/>
    </location>
</feature>
<feature type="region of interest" description="Disordered" evidence="2">
    <location>
        <begin position="73"/>
        <end position="208"/>
    </location>
</feature>
<feature type="region of interest" description="Disordered" evidence="2">
    <location>
        <begin position="492"/>
        <end position="519"/>
    </location>
</feature>
<accession>A0A3R7MLV4</accession>
<feature type="region of interest" description="Disordered" evidence="2">
    <location>
        <begin position="1649"/>
        <end position="1714"/>
    </location>
</feature>
<feature type="chain" id="PRO_5018611640" evidence="3">
    <location>
        <begin position="28"/>
        <end position="1957"/>
    </location>
</feature>
<feature type="signal peptide" evidence="3">
    <location>
        <begin position="1"/>
        <end position="27"/>
    </location>
</feature>
<feature type="compositionally biased region" description="Polar residues" evidence="2">
    <location>
        <begin position="893"/>
        <end position="921"/>
    </location>
</feature>
<dbReference type="EMBL" id="QCYY01001130">
    <property type="protein sequence ID" value="ROT80328.1"/>
    <property type="molecule type" value="Genomic_DNA"/>
</dbReference>
<dbReference type="PANTHER" id="PTHR13037:SF24">
    <property type="entry name" value="POLYCOMB PROTEIN PCL-RELATED"/>
    <property type="match status" value="1"/>
</dbReference>
<evidence type="ECO:0000313" key="4">
    <source>
        <dbReference type="EMBL" id="ROT80328.1"/>
    </source>
</evidence>
<feature type="region of interest" description="Disordered" evidence="2">
    <location>
        <begin position="535"/>
        <end position="573"/>
    </location>
</feature>
<gene>
    <name evidence="4" type="ORF">C7M84_000945</name>
</gene>
<evidence type="ECO:0000313" key="5">
    <source>
        <dbReference type="Proteomes" id="UP000283509"/>
    </source>
</evidence>
<feature type="region of interest" description="Disordered" evidence="2">
    <location>
        <begin position="854"/>
        <end position="986"/>
    </location>
</feature>
<evidence type="ECO:0000256" key="2">
    <source>
        <dbReference type="SAM" id="MobiDB-lite"/>
    </source>
</evidence>
<name>A0A3R7MLV4_PENVA</name>
<keyword evidence="1" id="KW-0945">Host-virus interaction</keyword>
<feature type="region of interest" description="Disordered" evidence="2">
    <location>
        <begin position="1428"/>
        <end position="1464"/>
    </location>
</feature>
<sequence>MYNVQTKIRPFHIVLALVLVNLVCSAGQSPLGDASHGAFGAHERIRAAPFAAESTAATSGVPLQVSQAEFRVSFPPKTTDGRDAASGRGDTSNAVGLIGSTGAEDHVPYVSQSAPSAPHSPMQASMRVQRRGAQRPRRNPQHFSAPLGSASPSLLRPASLPSRAQPPADVRATPSESSGISDRKAPTNPHRSGPRPGAGQVRGAHGVLTGYGGQQHVLSRGKEAAARADPYDLLSAASPSRSARPLSRQHLSALTARDNAANLLPTATSARASLFGRLAESHAADPLPVGHFPLSQQTTDGKALGGSQHAGQARVTMVTHGQVVQPGLAFRKISTREYQSPPHGRMRQPQRPEAEAGADEQRSPNLFPRNNPKTGLRGANFQIGRGKNSSKGSTDIPKVRNSFLRQSDSLNPLSFTGQPSGSLSGGGRPGALTSTSLANVHHRNVTYVDLSAHTDASRIPGAQGRPTPPAPTYEAGGPVSPAQLLLQTLDARPVAPGRPPSSVIARPSPVNPEELLGSTEAPPVTLSFLRNLTDASENQEAPPKPIDPSAVQVGGAQGGQDLGPSPFFSGSPLRPQYVFTTPSPPRAPVDPASLLIAPGFTTRPPITIAPPGYNPLLDNLQKLDIVHVNAEPSPGGVDIPSPQDALSGLDAELPFQAQPPYLPNLAERPRPQEPQIPGKPPSAVSPEGPLVISNNTLVEGQGTAPILDLIDNNIAFDVLDQISGLSVGASAAPHVTVPGFQGLQSSQSPQQLLYTKRPGLQPQQFLPNNPVLNVPQPTNNGYFPQNPAYSANPYDANFQPFLSNDAQMSHSLPQQVNLPPRNPNTPVGYPNIPSAGYPNIRPDYPFPLNPHWPYGQPQPGDGLPQVPGYGVPFRDPNGHFPYPYPPPQGASDLGSQGATGQGTQPSASVAASVTNEFSSADSAAEGGDGVVSTSTTVVKGGSSTSNNNFYRPSPGVGQGTADAVPAGGARPTEVEPISRRPRPPIIVDGVHNRTATPSDIFPDSNVNVACSRRHGCPAFILRKRPSEPLPGDDGKLTYIFDEAPPLATTIGEGQLLEAIGLVLDLLNRTEGLDFEDDATGLTGDFDYIFQGAGVEGFDDLLSHTPGLAPPINPQNIRPGLQIRPVAVPSTTPSPLAQHIGLQKRPNYEVVRVPENTVLNAPSLPNLLDNKRVFSVNPILTKSPEDASDPGSGLLGQPGSFELLRNKLVQAHLETLQEDGHGVTSPDPLGSHVSEVGSLADTQMGGALPAARPSLAEILNLEQQSIPDEPPLVPAREPEGDHHHSMMRHVMAATFMGLPMTTALMTALGAPVALLAPLGLAIPALLTMGCKLTEHGKGRPGGASKDSRLRTAPSLCEQHYATSASLHFSWLFPGLGGGDEATSTTQAPAHSDTRVSHGGGGEGLRDGGGFAGALRRLGGVFPMMASRIASRMGGRRRRAAEEELSRGVPAAEAGQSESDPASASLSAHDLDTLRDLSLFYSSLSGNNATDVEKPSPDEVLMHRKYLLGLLKQLRGQKQEVLPSQSARLPPSTAGENSTFVPAKGEREEAAATPAEGPGSESLGSHSISGGVDRIGQVADAADIQNLDPSAAALLLHQFQTQGSLNLLPPGLLGQAPPTTPPPTHFDLLYGQQQPEQQEASVEGHLVGAAAAPSLERSPPRGEAKRLASGAEGPSPHHLTPASAITSSAQPSQSANQSPLPPPASDSPEGLPEILPVPQYINRSPSLQAEALPHPSLAVNAFGHPFFDTSQLPLGTDLDLSANGEQGSFLFPSSELLPMSPSELIHDRVSQADADGFAKPEFYPNYETLAEALQLLQRLNALQASPTLNRVDLGASTYLDQDPSILPAPGSSNLDYLYDQDYLQYAALSNPVPNTRLTTEVNDAFSTLAQNLADAISTFLTDIGTPSPRSRHCSSSASSFASSALSSLQLSVEALETLTWTILLQIENFEKRNQLPTAG</sequence>
<feature type="compositionally biased region" description="Low complexity" evidence="2">
    <location>
        <begin position="144"/>
        <end position="163"/>
    </location>
</feature>
<dbReference type="Proteomes" id="UP000283509">
    <property type="component" value="Unassembled WGS sequence"/>
</dbReference>
<protein>
    <submittedName>
        <fullName evidence="4">Uncharacterized protein</fullName>
    </submittedName>
</protein>
<feature type="compositionally biased region" description="Polar residues" evidence="2">
    <location>
        <begin position="1454"/>
        <end position="1464"/>
    </location>
</feature>
<evidence type="ECO:0000256" key="1">
    <source>
        <dbReference type="ARBA" id="ARBA00022581"/>
    </source>
</evidence>
<feature type="region of interest" description="Disordered" evidence="2">
    <location>
        <begin position="337"/>
        <end position="434"/>
    </location>
</feature>
<reference evidence="4 5" key="1">
    <citation type="submission" date="2018-04" db="EMBL/GenBank/DDBJ databases">
        <authorList>
            <person name="Zhang X."/>
            <person name="Yuan J."/>
            <person name="Li F."/>
            <person name="Xiang J."/>
        </authorList>
    </citation>
    <scope>NUCLEOTIDE SEQUENCE [LARGE SCALE GENOMIC DNA]</scope>
    <source>
        <tissue evidence="4">Muscle</tissue>
    </source>
</reference>
<feature type="region of interest" description="Disordered" evidence="2">
    <location>
        <begin position="1378"/>
        <end position="1406"/>
    </location>
</feature>
<dbReference type="PANTHER" id="PTHR13037">
    <property type="entry name" value="FORMIN"/>
    <property type="match status" value="1"/>
</dbReference>
<feature type="compositionally biased region" description="Low complexity" evidence="2">
    <location>
        <begin position="930"/>
        <end position="945"/>
    </location>
</feature>
<keyword evidence="5" id="KW-1185">Reference proteome</keyword>
<evidence type="ECO:0000256" key="3">
    <source>
        <dbReference type="SAM" id="SignalP"/>
    </source>
</evidence>
<feature type="compositionally biased region" description="Low complexity" evidence="2">
    <location>
        <begin position="1685"/>
        <end position="1696"/>
    </location>
</feature>
<feature type="region of interest" description="Disordered" evidence="2">
    <location>
        <begin position="659"/>
        <end position="684"/>
    </location>
</feature>
<feature type="compositionally biased region" description="Basic residues" evidence="2">
    <location>
        <begin position="128"/>
        <end position="140"/>
    </location>
</feature>
<proteinExistence type="predicted"/>
<feature type="region of interest" description="Disordered" evidence="2">
    <location>
        <begin position="1517"/>
        <end position="1569"/>
    </location>
</feature>
<feature type="compositionally biased region" description="Gly residues" evidence="2">
    <location>
        <begin position="1396"/>
        <end position="1406"/>
    </location>
</feature>
<feature type="compositionally biased region" description="Polar residues" evidence="2">
    <location>
        <begin position="403"/>
        <end position="416"/>
    </location>
</feature>
<keyword evidence="3" id="KW-0732">Signal</keyword>
<feature type="region of interest" description="Disordered" evidence="2">
    <location>
        <begin position="457"/>
        <end position="478"/>
    </location>
</feature>